<dbReference type="PANTHER" id="PTHR10422:SF18">
    <property type="entry name" value="CYTOCHROME C OXIDASE SUBUNIT 1"/>
    <property type="match status" value="1"/>
</dbReference>
<dbReference type="PRINTS" id="PR01165">
    <property type="entry name" value="CYCOXIDASEI"/>
</dbReference>
<keyword evidence="2" id="KW-1133">Transmembrane helix</keyword>
<organism evidence="4 5">
    <name type="scientific">Solanum commersonii</name>
    <name type="common">Commerson's wild potato</name>
    <name type="synonym">Commerson's nightshade</name>
    <dbReference type="NCBI Taxonomy" id="4109"/>
    <lineage>
        <taxon>Eukaryota</taxon>
        <taxon>Viridiplantae</taxon>
        <taxon>Streptophyta</taxon>
        <taxon>Embryophyta</taxon>
        <taxon>Tracheophyta</taxon>
        <taxon>Spermatophyta</taxon>
        <taxon>Magnoliopsida</taxon>
        <taxon>eudicotyledons</taxon>
        <taxon>Gunneridae</taxon>
        <taxon>Pentapetalae</taxon>
        <taxon>asterids</taxon>
        <taxon>lamiids</taxon>
        <taxon>Solanales</taxon>
        <taxon>Solanaceae</taxon>
        <taxon>Solanoideae</taxon>
        <taxon>Solaneae</taxon>
        <taxon>Solanum</taxon>
    </lineage>
</organism>
<dbReference type="OrthoDB" id="1869469at2759"/>
<dbReference type="GO" id="GO:0004129">
    <property type="term" value="F:cytochrome-c oxidase activity"/>
    <property type="evidence" value="ECO:0007669"/>
    <property type="project" value="UniProtKB-EC"/>
</dbReference>
<keyword evidence="1 2" id="KW-0472">Membrane</keyword>
<evidence type="ECO:0000259" key="3">
    <source>
        <dbReference type="PROSITE" id="PS50855"/>
    </source>
</evidence>
<dbReference type="InterPro" id="IPR000883">
    <property type="entry name" value="Cyt_C_Oxase_1"/>
</dbReference>
<keyword evidence="1" id="KW-0349">Heme</keyword>
<keyword evidence="5" id="KW-1185">Reference proteome</keyword>
<dbReference type="EMBL" id="JACXVP010000007">
    <property type="protein sequence ID" value="KAG5595200.1"/>
    <property type="molecule type" value="Genomic_DNA"/>
</dbReference>
<feature type="transmembrane region" description="Helical" evidence="2">
    <location>
        <begin position="107"/>
        <end position="126"/>
    </location>
</feature>
<evidence type="ECO:0000313" key="5">
    <source>
        <dbReference type="Proteomes" id="UP000824120"/>
    </source>
</evidence>
<dbReference type="GO" id="GO:0020037">
    <property type="term" value="F:heme binding"/>
    <property type="evidence" value="ECO:0007669"/>
    <property type="project" value="InterPro"/>
</dbReference>
<keyword evidence="1" id="KW-0479">Metal-binding</keyword>
<keyword evidence="1 2" id="KW-0812">Transmembrane</keyword>
<keyword evidence="1" id="KW-0679">Respiratory chain</keyword>
<proteinExistence type="inferred from homology"/>
<dbReference type="GO" id="GO:0006123">
    <property type="term" value="P:mitochondrial electron transport, cytochrome c to oxygen"/>
    <property type="evidence" value="ECO:0007669"/>
    <property type="project" value="TreeGrafter"/>
</dbReference>
<dbReference type="InterPro" id="IPR036927">
    <property type="entry name" value="Cyt_c_oxase-like_su1_sf"/>
</dbReference>
<comment type="pathway">
    <text evidence="1">Energy metabolism; oxidative phosphorylation.</text>
</comment>
<reference evidence="4 5" key="1">
    <citation type="submission" date="2020-09" db="EMBL/GenBank/DDBJ databases">
        <title>De no assembly of potato wild relative species, Solanum commersonii.</title>
        <authorList>
            <person name="Cho K."/>
        </authorList>
    </citation>
    <scope>NUCLEOTIDE SEQUENCE [LARGE SCALE GENOMIC DNA]</scope>
    <source>
        <strain evidence="4">LZ3.2</strain>
        <tissue evidence="4">Leaf</tissue>
    </source>
</reference>
<name>A0A9J5Y6I0_SOLCO</name>
<comment type="caution">
    <text evidence="4">The sequence shown here is derived from an EMBL/GenBank/DDBJ whole genome shotgun (WGS) entry which is preliminary data.</text>
</comment>
<dbReference type="Pfam" id="PF00115">
    <property type="entry name" value="COX1"/>
    <property type="match status" value="1"/>
</dbReference>
<comment type="similarity">
    <text evidence="1">Belongs to the heme-copper respiratory oxidase family.</text>
</comment>
<protein>
    <recommendedName>
        <fullName evidence="1">Cytochrome c oxidase subunit 1</fullName>
        <ecNumber evidence="1">7.1.1.9</ecNumber>
    </recommendedName>
</protein>
<comment type="subcellular location">
    <subcellularLocation>
        <location evidence="1">Mitochondrion inner membrane</location>
        <topology evidence="1">Multi-pass membrane protein</topology>
    </subcellularLocation>
</comment>
<dbReference type="EC" id="7.1.1.9" evidence="1"/>
<dbReference type="SUPFAM" id="SSF81442">
    <property type="entry name" value="Cytochrome c oxidase subunit I-like"/>
    <property type="match status" value="1"/>
</dbReference>
<comment type="catalytic activity">
    <reaction evidence="1">
        <text>4 Fe(II)-[cytochrome c] + O2 + 8 H(+)(in) = 4 Fe(III)-[cytochrome c] + 2 H2O + 4 H(+)(out)</text>
        <dbReference type="Rhea" id="RHEA:11436"/>
        <dbReference type="Rhea" id="RHEA-COMP:10350"/>
        <dbReference type="Rhea" id="RHEA-COMP:14399"/>
        <dbReference type="ChEBI" id="CHEBI:15377"/>
        <dbReference type="ChEBI" id="CHEBI:15378"/>
        <dbReference type="ChEBI" id="CHEBI:15379"/>
        <dbReference type="ChEBI" id="CHEBI:29033"/>
        <dbReference type="ChEBI" id="CHEBI:29034"/>
        <dbReference type="EC" id="7.1.1.9"/>
    </reaction>
</comment>
<keyword evidence="1" id="KW-0813">Transport</keyword>
<keyword evidence="1" id="KW-0496">Mitochondrion</keyword>
<feature type="domain" description="Cytochrome oxidase subunit I profile" evidence="3">
    <location>
        <begin position="75"/>
        <end position="147"/>
    </location>
</feature>
<accession>A0A9J5Y6I0</accession>
<dbReference type="GO" id="GO:0015990">
    <property type="term" value="P:electron transport coupled proton transport"/>
    <property type="evidence" value="ECO:0007669"/>
    <property type="project" value="TreeGrafter"/>
</dbReference>
<evidence type="ECO:0000313" key="4">
    <source>
        <dbReference type="EMBL" id="KAG5595200.1"/>
    </source>
</evidence>
<dbReference type="GO" id="GO:0046872">
    <property type="term" value="F:metal ion binding"/>
    <property type="evidence" value="ECO:0007669"/>
    <property type="project" value="UniProtKB-KW"/>
</dbReference>
<evidence type="ECO:0000256" key="1">
    <source>
        <dbReference type="RuleBase" id="RU000369"/>
    </source>
</evidence>
<evidence type="ECO:0000256" key="2">
    <source>
        <dbReference type="SAM" id="Phobius"/>
    </source>
</evidence>
<comment type="function">
    <text evidence="1">Component of the cytochrome c oxidase, the last enzyme in the mitochondrial electron transport chain which drives oxidative phosphorylation. The respiratory chain contains 3 multisubunit complexes succinate dehydrogenase (complex II, CII), ubiquinol-cytochrome c oxidoreductase (cytochrome b-c1 complex, complex III, CIII) and cytochrome c oxidase (complex IV, CIV), that cooperate to transfer electrons derived from NADH and succinate to molecular oxygen, creating an electrochemical gradient over the inner membrane that drives transmembrane transport and the ATP synthase. Cytochrome c oxidase is the component of the respiratory chain that catalyzes the reduction of oxygen to water. Electrons originating from reduced cytochrome c in the intermembrane space (IMS) are transferred via the dinuclear copper A center (CU(A)) of subunit 2 and heme A of subunit 1 to the active site in subunit 1, a binuclear center (BNC) formed by heme A3 and copper B (CU(B)). The BNC reduces molecular oxygen to 2 water molecules using 4 electrons from cytochrome c in the IMS and 4 protons from the mitochondrial matrix.</text>
</comment>
<sequence length="147" mass="16675">MSYYATLSRVATSSKPPAVSHPYLIYHRRSFRGLRPVIRALSSTGDEAYPHRLTSLPCPLVILRIRLPQNDLDQFFGYPEVYILILPGSDIISHIVSTFLRKPVFDYLGMVYAMISIGVLGFLVWAHHMFTLGLDVDTRAYFKASLP</sequence>
<keyword evidence="1" id="KW-0999">Mitochondrion inner membrane</keyword>
<dbReference type="InterPro" id="IPR023616">
    <property type="entry name" value="Cyt_c_oxase-like_su1_dom"/>
</dbReference>
<dbReference type="GO" id="GO:0005743">
    <property type="term" value="C:mitochondrial inner membrane"/>
    <property type="evidence" value="ECO:0007669"/>
    <property type="project" value="UniProtKB-SubCell"/>
</dbReference>
<dbReference type="Proteomes" id="UP000824120">
    <property type="component" value="Chromosome 7"/>
</dbReference>
<keyword evidence="1" id="KW-0186">Copper</keyword>
<dbReference type="AlphaFoldDB" id="A0A9J5Y6I0"/>
<dbReference type="Gene3D" id="1.20.210.10">
    <property type="entry name" value="Cytochrome c oxidase-like, subunit I domain"/>
    <property type="match status" value="1"/>
</dbReference>
<dbReference type="PROSITE" id="PS50855">
    <property type="entry name" value="COX1"/>
    <property type="match status" value="1"/>
</dbReference>
<keyword evidence="1" id="KW-0408">Iron</keyword>
<keyword evidence="1" id="KW-0249">Electron transport</keyword>
<dbReference type="PANTHER" id="PTHR10422">
    <property type="entry name" value="CYTOCHROME C OXIDASE SUBUNIT 1"/>
    <property type="match status" value="1"/>
</dbReference>
<gene>
    <name evidence="4" type="ORF">H5410_036432</name>
</gene>